<dbReference type="EMBL" id="JTDE01000251">
    <property type="protein sequence ID" value="KAF7261824.1"/>
    <property type="molecule type" value="Genomic_DNA"/>
</dbReference>
<organism evidence="2 3">
    <name type="scientific">Paragonimus skrjabini miyazakii</name>
    <dbReference type="NCBI Taxonomy" id="59628"/>
    <lineage>
        <taxon>Eukaryota</taxon>
        <taxon>Metazoa</taxon>
        <taxon>Spiralia</taxon>
        <taxon>Lophotrochozoa</taxon>
        <taxon>Platyhelminthes</taxon>
        <taxon>Trematoda</taxon>
        <taxon>Digenea</taxon>
        <taxon>Plagiorchiida</taxon>
        <taxon>Troglotremata</taxon>
        <taxon>Troglotrematidae</taxon>
        <taxon>Paragonimus</taxon>
    </lineage>
</organism>
<dbReference type="Proteomes" id="UP000822476">
    <property type="component" value="Unassembled WGS sequence"/>
</dbReference>
<reference evidence="2" key="1">
    <citation type="submission" date="2019-07" db="EMBL/GenBank/DDBJ databases">
        <title>Annotation for the trematode Paragonimus miyazaki's.</title>
        <authorList>
            <person name="Choi Y.-J."/>
        </authorList>
    </citation>
    <scope>NUCLEOTIDE SEQUENCE</scope>
    <source>
        <strain evidence="2">Japan</strain>
    </source>
</reference>
<dbReference type="GO" id="GO:1905515">
    <property type="term" value="P:non-motile cilium assembly"/>
    <property type="evidence" value="ECO:0007669"/>
    <property type="project" value="InterPro"/>
</dbReference>
<dbReference type="PANTHER" id="PTHR44177:SF1">
    <property type="entry name" value="TETRATRICOPEPTIDE REPEAT PROTEIN 8"/>
    <property type="match status" value="1"/>
</dbReference>
<dbReference type="Pfam" id="PF13432">
    <property type="entry name" value="TPR_16"/>
    <property type="match status" value="1"/>
</dbReference>
<evidence type="ECO:0000313" key="2">
    <source>
        <dbReference type="EMBL" id="KAF7261824.1"/>
    </source>
</evidence>
<dbReference type="SUPFAM" id="SSF48452">
    <property type="entry name" value="TPR-like"/>
    <property type="match status" value="1"/>
</dbReference>
<gene>
    <name evidence="2" type="ORF">EG68_00931</name>
</gene>
<dbReference type="OrthoDB" id="421121at2759"/>
<dbReference type="InterPro" id="IPR028796">
    <property type="entry name" value="BBS8"/>
</dbReference>
<comment type="caution">
    <text evidence="2">The sequence shown here is derived from an EMBL/GenBank/DDBJ whole genome shotgun (WGS) entry which is preliminary data.</text>
</comment>
<dbReference type="GO" id="GO:0034464">
    <property type="term" value="C:BBSome"/>
    <property type="evidence" value="ECO:0007669"/>
    <property type="project" value="InterPro"/>
</dbReference>
<dbReference type="Gene3D" id="1.25.40.10">
    <property type="entry name" value="Tetratricopeptide repeat domain"/>
    <property type="match status" value="1"/>
</dbReference>
<proteinExistence type="predicted"/>
<evidence type="ECO:0000256" key="1">
    <source>
        <dbReference type="PROSITE-ProRule" id="PRU00339"/>
    </source>
</evidence>
<sequence>MCTLDFALGSFFNHSFEYADVACSTLLSESDCNESVWLLKLIVLTEKFYPDTFEEYNPSMAELLIKDNEDTKSMMRDNSANDPQSRVYNIGGLSQAMRPTKTSSRPLTGIVRNCSAVKLHDAFEQAIRTARSIHTARPVSSITGKIPNLGTASMCFTHDDGEFLHVPRLNLTNYAARPEISRCLFEYLFYVINEVRPALNLANLVCGHQVGSKISSNKPSSLSTAGADWWWLFQKARCLYRLGLLRDAEALLKESLTLHPSVEAHLLRGLIAIRMNQPVGALRIYENALKDFPDNCDLLLNAAHIQEDMGETVKALVLYKEVVNLDNTNIDALASIGTYFFYEDQPEVSLKFYRRILLLGVQSAELYNNLGLCAFYAQQYDSCFGYFNRALEMCSQENAADVYFNVAQVGLNLGDLKLSSQCLRIALTHDCNHAEAYNNLAVIEQHLGHLDTAKSLYHTACQLAPDMFEAHSNSALLAEQLGDLQTSYQLTRRALAIFPNNAEMLHLLRRLYDFFQST</sequence>
<protein>
    <recommendedName>
        <fullName evidence="4">Tetratricopeptide repeat protein 8</fullName>
    </recommendedName>
</protein>
<dbReference type="InterPro" id="IPR011990">
    <property type="entry name" value="TPR-like_helical_dom_sf"/>
</dbReference>
<dbReference type="SMART" id="SM00028">
    <property type="entry name" value="TPR"/>
    <property type="match status" value="8"/>
</dbReference>
<accession>A0A8S9Z5A1</accession>
<feature type="repeat" description="TPR" evidence="1">
    <location>
        <begin position="364"/>
        <end position="397"/>
    </location>
</feature>
<evidence type="ECO:0008006" key="4">
    <source>
        <dbReference type="Google" id="ProtNLM"/>
    </source>
</evidence>
<dbReference type="GO" id="GO:0036064">
    <property type="term" value="C:ciliary basal body"/>
    <property type="evidence" value="ECO:0007669"/>
    <property type="project" value="TreeGrafter"/>
</dbReference>
<dbReference type="GO" id="GO:0097730">
    <property type="term" value="C:non-motile cilium"/>
    <property type="evidence" value="ECO:0007669"/>
    <property type="project" value="TreeGrafter"/>
</dbReference>
<dbReference type="InterPro" id="IPR019734">
    <property type="entry name" value="TPR_rpt"/>
</dbReference>
<feature type="repeat" description="TPR" evidence="1">
    <location>
        <begin position="434"/>
        <end position="467"/>
    </location>
</feature>
<keyword evidence="3" id="KW-1185">Reference proteome</keyword>
<dbReference type="PROSITE" id="PS50005">
    <property type="entry name" value="TPR"/>
    <property type="match status" value="2"/>
</dbReference>
<dbReference type="AlphaFoldDB" id="A0A8S9Z5A1"/>
<dbReference type="PANTHER" id="PTHR44177">
    <property type="entry name" value="TETRATRICOPEPTIDE REPEAT PROTEIN 8"/>
    <property type="match status" value="1"/>
</dbReference>
<evidence type="ECO:0000313" key="3">
    <source>
        <dbReference type="Proteomes" id="UP000822476"/>
    </source>
</evidence>
<name>A0A8S9Z5A1_9TREM</name>
<keyword evidence="1" id="KW-0802">TPR repeat</keyword>
<dbReference type="Pfam" id="PF14559">
    <property type="entry name" value="TPR_19"/>
    <property type="match status" value="1"/>
</dbReference>